<comment type="caution">
    <text evidence="3">The sequence shown here is derived from an EMBL/GenBank/DDBJ whole genome shotgun (WGS) entry which is preliminary data.</text>
</comment>
<dbReference type="InterPro" id="IPR053853">
    <property type="entry name" value="FitA-like_RHH"/>
</dbReference>
<keyword evidence="4" id="KW-1185">Reference proteome</keyword>
<dbReference type="Proteomes" id="UP001595904">
    <property type="component" value="Unassembled WGS sequence"/>
</dbReference>
<gene>
    <name evidence="3" type="ORF">ACFPN2_16575</name>
</gene>
<organism evidence="3 4">
    <name type="scientific">Steroidobacter flavus</name>
    <dbReference type="NCBI Taxonomy" id="1842136"/>
    <lineage>
        <taxon>Bacteria</taxon>
        <taxon>Pseudomonadati</taxon>
        <taxon>Pseudomonadota</taxon>
        <taxon>Gammaproteobacteria</taxon>
        <taxon>Steroidobacterales</taxon>
        <taxon>Steroidobacteraceae</taxon>
        <taxon>Steroidobacter</taxon>
    </lineage>
</organism>
<evidence type="ECO:0000259" key="2">
    <source>
        <dbReference type="Pfam" id="PF22513"/>
    </source>
</evidence>
<sequence length="78" mass="9144">MTIQITIRDVPEQVRDELASRAALQGKSMQEYLRAELERLAARPSVESWVEQVRRRKRAANTQVSATEILRHRDTDRR</sequence>
<dbReference type="Pfam" id="PF22513">
    <property type="entry name" value="FitA-like_RHH"/>
    <property type="match status" value="1"/>
</dbReference>
<feature type="domain" description="Antitoxin FitA-like ribbon-helix-helix" evidence="2">
    <location>
        <begin position="4"/>
        <end position="40"/>
    </location>
</feature>
<feature type="compositionally biased region" description="Basic and acidic residues" evidence="1">
    <location>
        <begin position="69"/>
        <end position="78"/>
    </location>
</feature>
<evidence type="ECO:0000256" key="1">
    <source>
        <dbReference type="SAM" id="MobiDB-lite"/>
    </source>
</evidence>
<dbReference type="InterPro" id="IPR010985">
    <property type="entry name" value="Ribbon_hlx_hlx"/>
</dbReference>
<evidence type="ECO:0000313" key="4">
    <source>
        <dbReference type="Proteomes" id="UP001595904"/>
    </source>
</evidence>
<dbReference type="RefSeq" id="WP_380598425.1">
    <property type="nucleotide sequence ID" value="NZ_JBHSDU010000003.1"/>
</dbReference>
<name>A0ABV8SVE9_9GAMM</name>
<dbReference type="EMBL" id="JBHSDU010000003">
    <property type="protein sequence ID" value="MFC4310710.1"/>
    <property type="molecule type" value="Genomic_DNA"/>
</dbReference>
<reference evidence="4" key="1">
    <citation type="journal article" date="2019" name="Int. J. Syst. Evol. Microbiol.">
        <title>The Global Catalogue of Microorganisms (GCM) 10K type strain sequencing project: providing services to taxonomists for standard genome sequencing and annotation.</title>
        <authorList>
            <consortium name="The Broad Institute Genomics Platform"/>
            <consortium name="The Broad Institute Genome Sequencing Center for Infectious Disease"/>
            <person name="Wu L."/>
            <person name="Ma J."/>
        </authorList>
    </citation>
    <scope>NUCLEOTIDE SEQUENCE [LARGE SCALE GENOMIC DNA]</scope>
    <source>
        <strain evidence="4">CGMCC 1.10759</strain>
    </source>
</reference>
<dbReference type="SUPFAM" id="SSF47598">
    <property type="entry name" value="Ribbon-helix-helix"/>
    <property type="match status" value="1"/>
</dbReference>
<proteinExistence type="predicted"/>
<feature type="region of interest" description="Disordered" evidence="1">
    <location>
        <begin position="59"/>
        <end position="78"/>
    </location>
</feature>
<accession>A0ABV8SVE9</accession>
<protein>
    <recommendedName>
        <fullName evidence="2">Antitoxin FitA-like ribbon-helix-helix domain-containing protein</fullName>
    </recommendedName>
</protein>
<evidence type="ECO:0000313" key="3">
    <source>
        <dbReference type="EMBL" id="MFC4310710.1"/>
    </source>
</evidence>